<organism evidence="5 6">
    <name type="scientific">Trypanosoma equiperdum</name>
    <dbReference type="NCBI Taxonomy" id="5694"/>
    <lineage>
        <taxon>Eukaryota</taxon>
        <taxon>Discoba</taxon>
        <taxon>Euglenozoa</taxon>
        <taxon>Kinetoplastea</taxon>
        <taxon>Metakinetoplastina</taxon>
        <taxon>Trypanosomatida</taxon>
        <taxon>Trypanosomatidae</taxon>
        <taxon>Trypanosoma</taxon>
    </lineage>
</organism>
<dbReference type="EMBL" id="CZPT02000790">
    <property type="protein sequence ID" value="SCU67693.1"/>
    <property type="molecule type" value="Genomic_DNA"/>
</dbReference>
<sequence length="359" mass="41658">MPHSMDTTLFSDENRIDRGDSLLFHCVQLSQGGTDSHRYFFGCYFPRWRGFYMDEARELPGPLGYNVTRHFPAFPFDVYLKDDGEHFLTDDFQIGSIFTLGGPLNQRDDGQKRYKVVHCDDSQLRTRTGKTLAFIGNNVSGLLQQTHRVSGEAIDALKRIREAYIFNVGNGIPEVGIKAMGRHFRKVGSDGRRWMSYEGIVRFVKDSRNFNATLSFSDTQRTEEDVNTVATCIYNAFPKNEEECIDYDFFMDYVRGPMSQERKDAVWNIFRRMDYDRDGNLNIIDIQACYNTQDHPTCSVDHLFQSDKMLKGFLTIWDENERCGLVPYAEFLDYYNGVSAVLEDDKVFFDVLNNQWKLL</sequence>
<dbReference type="InterPro" id="IPR018247">
    <property type="entry name" value="EF_Hand_1_Ca_BS"/>
</dbReference>
<dbReference type="PROSITE" id="PS00018">
    <property type="entry name" value="EF_HAND_1"/>
    <property type="match status" value="1"/>
</dbReference>
<gene>
    <name evidence="5" type="ORF">TEOVI_000681400</name>
</gene>
<dbReference type="Gene3D" id="1.10.238.10">
    <property type="entry name" value="EF-hand"/>
    <property type="match status" value="1"/>
</dbReference>
<dbReference type="PROSITE" id="PS50222">
    <property type="entry name" value="EF_HAND_2"/>
    <property type="match status" value="1"/>
</dbReference>
<evidence type="ECO:0000256" key="1">
    <source>
        <dbReference type="ARBA" id="ARBA00022723"/>
    </source>
</evidence>
<protein>
    <submittedName>
        <fullName evidence="5">Calcium-binding protein, putative</fullName>
    </submittedName>
</protein>
<name>A0A1G4I6X9_TRYEQ</name>
<dbReference type="PANTHER" id="PTHR34524:SF16">
    <property type="entry name" value="PROTEIN, PUTATIVE-RELATED"/>
    <property type="match status" value="1"/>
</dbReference>
<feature type="domain" description="EF-hand" evidence="4">
    <location>
        <begin position="261"/>
        <end position="296"/>
    </location>
</feature>
<evidence type="ECO:0000313" key="6">
    <source>
        <dbReference type="Proteomes" id="UP000195570"/>
    </source>
</evidence>
<dbReference type="GO" id="GO:0005509">
    <property type="term" value="F:calcium ion binding"/>
    <property type="evidence" value="ECO:0007669"/>
    <property type="project" value="InterPro"/>
</dbReference>
<proteinExistence type="predicted"/>
<evidence type="ECO:0000259" key="4">
    <source>
        <dbReference type="PROSITE" id="PS50222"/>
    </source>
</evidence>
<dbReference type="InterPro" id="IPR051581">
    <property type="entry name" value="Ca-bind"/>
</dbReference>
<dbReference type="Proteomes" id="UP000195570">
    <property type="component" value="Unassembled WGS sequence"/>
</dbReference>
<dbReference type="PANTHER" id="PTHR34524">
    <property type="entry name" value="CALCYPHOSIN"/>
    <property type="match status" value="1"/>
</dbReference>
<keyword evidence="1" id="KW-0479">Metal-binding</keyword>
<dbReference type="VEuPathDB" id="TriTrypDB:TEOVI_000681400"/>
<dbReference type="AlphaFoldDB" id="A0A1G4I6X9"/>
<evidence type="ECO:0000256" key="3">
    <source>
        <dbReference type="ARBA" id="ARBA00022837"/>
    </source>
</evidence>
<dbReference type="GeneID" id="92380748"/>
<keyword evidence="6" id="KW-1185">Reference proteome</keyword>
<keyword evidence="2" id="KW-0677">Repeat</keyword>
<reference evidence="5" key="1">
    <citation type="submission" date="2016-09" db="EMBL/GenBank/DDBJ databases">
        <authorList>
            <person name="Hebert L."/>
            <person name="Moumen B."/>
        </authorList>
    </citation>
    <scope>NUCLEOTIDE SEQUENCE [LARGE SCALE GENOMIC DNA]</scope>
    <source>
        <strain evidence="5">OVI</strain>
    </source>
</reference>
<dbReference type="SUPFAM" id="SSF47473">
    <property type="entry name" value="EF-hand"/>
    <property type="match status" value="1"/>
</dbReference>
<accession>A0A1G4I6X9</accession>
<evidence type="ECO:0000256" key="2">
    <source>
        <dbReference type="ARBA" id="ARBA00022737"/>
    </source>
</evidence>
<comment type="caution">
    <text evidence="5">The sequence shown here is derived from an EMBL/GenBank/DDBJ whole genome shotgun (WGS) entry which is preliminary data.</text>
</comment>
<dbReference type="InterPro" id="IPR011992">
    <property type="entry name" value="EF-hand-dom_pair"/>
</dbReference>
<keyword evidence="3" id="KW-0106">Calcium</keyword>
<evidence type="ECO:0000313" key="5">
    <source>
        <dbReference type="EMBL" id="SCU67693.1"/>
    </source>
</evidence>
<dbReference type="RefSeq" id="XP_067078974.1">
    <property type="nucleotide sequence ID" value="XM_067222873.1"/>
</dbReference>
<dbReference type="InterPro" id="IPR002048">
    <property type="entry name" value="EF_hand_dom"/>
</dbReference>